<comment type="caution">
    <text evidence="2">The sequence shown here is derived from an EMBL/GenBank/DDBJ whole genome shotgun (WGS) entry which is preliminary data.</text>
</comment>
<proteinExistence type="predicted"/>
<dbReference type="EMBL" id="JBJUIK010000003">
    <property type="protein sequence ID" value="KAL3533379.1"/>
    <property type="molecule type" value="Genomic_DNA"/>
</dbReference>
<evidence type="ECO:0000313" key="2">
    <source>
        <dbReference type="EMBL" id="KAL3533379.1"/>
    </source>
</evidence>
<organism evidence="2 3">
    <name type="scientific">Cinchona calisaya</name>
    <dbReference type="NCBI Taxonomy" id="153742"/>
    <lineage>
        <taxon>Eukaryota</taxon>
        <taxon>Viridiplantae</taxon>
        <taxon>Streptophyta</taxon>
        <taxon>Embryophyta</taxon>
        <taxon>Tracheophyta</taxon>
        <taxon>Spermatophyta</taxon>
        <taxon>Magnoliopsida</taxon>
        <taxon>eudicotyledons</taxon>
        <taxon>Gunneridae</taxon>
        <taxon>Pentapetalae</taxon>
        <taxon>asterids</taxon>
        <taxon>lamiids</taxon>
        <taxon>Gentianales</taxon>
        <taxon>Rubiaceae</taxon>
        <taxon>Cinchonoideae</taxon>
        <taxon>Cinchoneae</taxon>
        <taxon>Cinchona</taxon>
    </lineage>
</organism>
<reference evidence="2 3" key="1">
    <citation type="submission" date="2024-11" db="EMBL/GenBank/DDBJ databases">
        <title>A near-complete genome assembly of Cinchona calisaya.</title>
        <authorList>
            <person name="Lian D.C."/>
            <person name="Zhao X.W."/>
            <person name="Wei L."/>
        </authorList>
    </citation>
    <scope>NUCLEOTIDE SEQUENCE [LARGE SCALE GENOMIC DNA]</scope>
    <source>
        <tissue evidence="2">Nenye</tissue>
    </source>
</reference>
<gene>
    <name evidence="2" type="ORF">ACH5RR_006900</name>
</gene>
<keyword evidence="3" id="KW-1185">Reference proteome</keyword>
<accession>A0ABD3AQE1</accession>
<name>A0ABD3AQE1_9GENT</name>
<dbReference type="AlphaFoldDB" id="A0ABD3AQE1"/>
<dbReference type="Proteomes" id="UP001630127">
    <property type="component" value="Unassembled WGS sequence"/>
</dbReference>
<evidence type="ECO:0000313" key="3">
    <source>
        <dbReference type="Proteomes" id="UP001630127"/>
    </source>
</evidence>
<feature type="coiled-coil region" evidence="1">
    <location>
        <begin position="103"/>
        <end position="213"/>
    </location>
</feature>
<keyword evidence="1" id="KW-0175">Coiled coil</keyword>
<evidence type="ECO:0000256" key="1">
    <source>
        <dbReference type="SAM" id="Coils"/>
    </source>
</evidence>
<protein>
    <submittedName>
        <fullName evidence="2">Uncharacterized protein</fullName>
    </submittedName>
</protein>
<sequence>MPRKEKVNVISSKGHDCNEVESSFEEDIACDATEPNGDAQSVEHSMGENLLKNLKLAPLDRIQNVLQEATSVYQSIEHLDGNPSILKSIVGSFVSIVATYMRINELSMVASKKQKAIKQLEEARFQFATLKKEHGNCSNVLIAVCEEIMSLKMKERELTKDLENKVEAMEAVAASVKLAEEPVNKEGTNLVMIAEDEKKLEDLKEEALNYQRSLNPSAWMGIDTQSCFLSYYFLVKTCLELKPPFVSYLAFLWKCMTFFKLI</sequence>